<evidence type="ECO:0000256" key="1">
    <source>
        <dbReference type="SAM" id="MobiDB-lite"/>
    </source>
</evidence>
<feature type="compositionally biased region" description="Low complexity" evidence="1">
    <location>
        <begin position="63"/>
        <end position="87"/>
    </location>
</feature>
<feature type="compositionally biased region" description="Low complexity" evidence="1">
    <location>
        <begin position="37"/>
        <end position="55"/>
    </location>
</feature>
<keyword evidence="3" id="KW-1185">Reference proteome</keyword>
<sequence>MALLAASKGVATEELPQAAPTTTPAPAPLAPAPAPAPALAGAGGLPLPYQSLGAAPPQPLPPSSSSSSSYSSAPPQQQPPSSSSAAPVGGYQARPPQPSAPAPAGAYNPHASLVATLTAMSARLSSAAPPAPMDVSAASYEQQPTASAPSVKKPLLLGRRREGLRGLSALRGTGAKSSLPSMSLALPKKKPASRPERTLPLRLLKLPKNLVSAKPSASEGGPQRAAQGPTTGPKQAARAPPQAGDKRKLEAPARPAPPSAQPHPRSRTAAQSLVAATAAMSPPAGIVKRARVEPIAPMDEYDPLLPMGSFDSPLNLSGSGDDDDMMMKTMTMQLLKRVPATTTATKGIMTSSARPAGAPGAQRVTVSAGQSRPTAAAAGQIPGFFRKRPAEPDDAPTERALEVKGAQLQLAVEKHKRMMAQRAGQGSGSTAHASSSTGSHPPRPSGSQLYAPVLPSTLAGAGAGASSLSVAPSSLPYAFSTSSTASSSFAPAYASSSSSSLAPTLPTSTSAIARPSVNRSALSSSSGSTRLAKLRKDMPVLVRPAAARTPSATATTTTAATSAASLAPAPGQQQQRQRQLTAADKQRAMLDQRRKHLEDKQRQRDEAEKRRHQSAAHAARQAASLGLGPAHSASAVAGAPQQQQQQQVAVMGGGGGVEEEEDDMEEVEYRELQGKPRDIVPAPRYPTVAFDLKPKVPRAVRQAVLDKFLEETLRKHHFLHFALDSCAGQPDDAWMQTAIDEAVRLETEQYQKCQSKGVYVNLCAKAMQVLKRGE</sequence>
<feature type="compositionally biased region" description="Low complexity" evidence="1">
    <location>
        <begin position="544"/>
        <end position="579"/>
    </location>
</feature>
<dbReference type="Proteomes" id="UP000011083">
    <property type="component" value="Unassembled WGS sequence"/>
</dbReference>
<feature type="compositionally biased region" description="Low complexity" evidence="1">
    <location>
        <begin position="615"/>
        <end position="624"/>
    </location>
</feature>
<name>L8H4B0_ACACF</name>
<feature type="compositionally biased region" description="Low complexity" evidence="1">
    <location>
        <begin position="428"/>
        <end position="440"/>
    </location>
</feature>
<proteinExistence type="predicted"/>
<dbReference type="AlphaFoldDB" id="L8H4B0"/>
<feature type="region of interest" description="Disordered" evidence="1">
    <location>
        <begin position="516"/>
        <end position="662"/>
    </location>
</feature>
<dbReference type="VEuPathDB" id="AmoebaDB:ACA1_113880"/>
<organism evidence="2 3">
    <name type="scientific">Acanthamoeba castellanii (strain ATCC 30010 / Neff)</name>
    <dbReference type="NCBI Taxonomy" id="1257118"/>
    <lineage>
        <taxon>Eukaryota</taxon>
        <taxon>Amoebozoa</taxon>
        <taxon>Discosea</taxon>
        <taxon>Longamoebia</taxon>
        <taxon>Centramoebida</taxon>
        <taxon>Acanthamoebidae</taxon>
        <taxon>Acanthamoeba</taxon>
    </lineage>
</organism>
<dbReference type="EMBL" id="KB007926">
    <property type="protein sequence ID" value="ELR20042.1"/>
    <property type="molecule type" value="Genomic_DNA"/>
</dbReference>
<dbReference type="OMA" id="HARMATT"/>
<feature type="compositionally biased region" description="Low complexity" evidence="1">
    <location>
        <begin position="635"/>
        <end position="650"/>
    </location>
</feature>
<feature type="compositionally biased region" description="Pro residues" evidence="1">
    <location>
        <begin position="23"/>
        <end position="36"/>
    </location>
</feature>
<feature type="region of interest" description="Disordered" evidence="1">
    <location>
        <begin position="124"/>
        <end position="269"/>
    </location>
</feature>
<evidence type="ECO:0000313" key="3">
    <source>
        <dbReference type="Proteomes" id="UP000011083"/>
    </source>
</evidence>
<dbReference type="OrthoDB" id="21204at2759"/>
<feature type="region of interest" description="Disordered" evidence="1">
    <location>
        <begin position="1"/>
        <end position="107"/>
    </location>
</feature>
<dbReference type="RefSeq" id="XP_004342152.1">
    <property type="nucleotide sequence ID" value="XM_004342103.1"/>
</dbReference>
<dbReference type="KEGG" id="acan:ACA1_113880"/>
<feature type="compositionally biased region" description="Basic and acidic residues" evidence="1">
    <location>
        <begin position="584"/>
        <end position="609"/>
    </location>
</feature>
<gene>
    <name evidence="2" type="ORF">ACA1_113880</name>
</gene>
<reference evidence="2 3" key="1">
    <citation type="journal article" date="2013" name="Genome Biol.">
        <title>Genome of Acanthamoeba castellanii highlights extensive lateral gene transfer and early evolution of tyrosine kinase signaling.</title>
        <authorList>
            <person name="Clarke M."/>
            <person name="Lohan A.J."/>
            <person name="Liu B."/>
            <person name="Lagkouvardos I."/>
            <person name="Roy S."/>
            <person name="Zafar N."/>
            <person name="Bertelli C."/>
            <person name="Schilde C."/>
            <person name="Kianianmomeni A."/>
            <person name="Burglin T.R."/>
            <person name="Frech C."/>
            <person name="Turcotte B."/>
            <person name="Kopec K.O."/>
            <person name="Synnott J.M."/>
            <person name="Choo C."/>
            <person name="Paponov I."/>
            <person name="Finkler A."/>
            <person name="Soon Heng Tan C."/>
            <person name="Hutchins A.P."/>
            <person name="Weinmeier T."/>
            <person name="Rattei T."/>
            <person name="Chu J.S."/>
            <person name="Gimenez G."/>
            <person name="Irimia M."/>
            <person name="Rigden D.J."/>
            <person name="Fitzpatrick D.A."/>
            <person name="Lorenzo-Morales J."/>
            <person name="Bateman A."/>
            <person name="Chiu C.H."/>
            <person name="Tang P."/>
            <person name="Hegemann P."/>
            <person name="Fromm H."/>
            <person name="Raoult D."/>
            <person name="Greub G."/>
            <person name="Miranda-Saavedra D."/>
            <person name="Chen N."/>
            <person name="Nash P."/>
            <person name="Ginger M.L."/>
            <person name="Horn M."/>
            <person name="Schaap P."/>
            <person name="Caler L."/>
            <person name="Loftus B."/>
        </authorList>
    </citation>
    <scope>NUCLEOTIDE SEQUENCE [LARGE SCALE GENOMIC DNA]</scope>
    <source>
        <strain evidence="2 3">Neff</strain>
    </source>
</reference>
<feature type="region of interest" description="Disordered" evidence="1">
    <location>
        <begin position="415"/>
        <end position="451"/>
    </location>
</feature>
<feature type="compositionally biased region" description="Low complexity" evidence="1">
    <location>
        <begin position="200"/>
        <end position="210"/>
    </location>
</feature>
<evidence type="ECO:0000313" key="2">
    <source>
        <dbReference type="EMBL" id="ELR20042.1"/>
    </source>
</evidence>
<feature type="compositionally biased region" description="Polar residues" evidence="1">
    <location>
        <begin position="139"/>
        <end position="148"/>
    </location>
</feature>
<feature type="compositionally biased region" description="Low complexity" evidence="1">
    <location>
        <begin position="516"/>
        <end position="528"/>
    </location>
</feature>
<feature type="compositionally biased region" description="Basic and acidic residues" evidence="1">
    <location>
        <begin position="388"/>
        <end position="401"/>
    </location>
</feature>
<feature type="region of interest" description="Disordered" evidence="1">
    <location>
        <begin position="348"/>
        <end position="401"/>
    </location>
</feature>
<accession>L8H4B0</accession>
<protein>
    <submittedName>
        <fullName evidence="2">Uncharacterized protein</fullName>
    </submittedName>
</protein>
<feature type="compositionally biased region" description="Polar residues" evidence="1">
    <location>
        <begin position="364"/>
        <end position="373"/>
    </location>
</feature>
<dbReference type="GeneID" id="14920882"/>